<dbReference type="EMBL" id="CAJPWZ010002852">
    <property type="protein sequence ID" value="CAG2246287.1"/>
    <property type="molecule type" value="Genomic_DNA"/>
</dbReference>
<dbReference type="SUPFAM" id="SSF56436">
    <property type="entry name" value="C-type lectin-like"/>
    <property type="match status" value="1"/>
</dbReference>
<dbReference type="Proteomes" id="UP000683360">
    <property type="component" value="Unassembled WGS sequence"/>
</dbReference>
<evidence type="ECO:0000313" key="2">
    <source>
        <dbReference type="Proteomes" id="UP000683360"/>
    </source>
</evidence>
<comment type="caution">
    <text evidence="1">The sequence shown here is derived from an EMBL/GenBank/DDBJ whole genome shotgun (WGS) entry which is preliminary data.</text>
</comment>
<evidence type="ECO:0008006" key="3">
    <source>
        <dbReference type="Google" id="ProtNLM"/>
    </source>
</evidence>
<name>A0A8S3UQV6_MYTED</name>
<gene>
    <name evidence="1" type="ORF">MEDL_58274</name>
</gene>
<accession>A0A8S3UQV6</accession>
<sequence length="363" mass="40851">MFNIYATTTETVYAGDGWNENSTVFYINESVTWYSAKHAHNRDCLFGKTVVNRQNLITNVAIYLDSTELSLNDTVIWVGAFKSEHDGLLYYSDTCEPVNDYTVNTINLPTVSGNRECLLYDVSSRVYSYGNCLEKHPYVCISREGDIDTTTLTTANVSSVNINSPYVKQSIKLYASFEICMEYCEVNSMHCLGALFNHTESICYHYMDKNFGDMEAKHEFVFVTAEDKTQFYWKSWQRGFDDGTTEKQSTPLNLNSCTCTCPTPKSSTVTMDNVQDTTAEIKKNLLIAKENLSATKRKLTSAEDPRPSSKAVGSFGILLLATVVSDKETISRHDIQTEIDRLIVSAVARNTAKFYQQASQSFA</sequence>
<reference evidence="1" key="1">
    <citation type="submission" date="2021-03" db="EMBL/GenBank/DDBJ databases">
        <authorList>
            <person name="Bekaert M."/>
        </authorList>
    </citation>
    <scope>NUCLEOTIDE SEQUENCE</scope>
</reference>
<evidence type="ECO:0000313" key="1">
    <source>
        <dbReference type="EMBL" id="CAG2246287.1"/>
    </source>
</evidence>
<keyword evidence="2" id="KW-1185">Reference proteome</keyword>
<dbReference type="InterPro" id="IPR016187">
    <property type="entry name" value="CTDL_fold"/>
</dbReference>
<dbReference type="AlphaFoldDB" id="A0A8S3UQV6"/>
<protein>
    <recommendedName>
        <fullName evidence="3">Apple domain-containing protein</fullName>
    </recommendedName>
</protein>
<proteinExistence type="predicted"/>
<organism evidence="1 2">
    <name type="scientific">Mytilus edulis</name>
    <name type="common">Blue mussel</name>
    <dbReference type="NCBI Taxonomy" id="6550"/>
    <lineage>
        <taxon>Eukaryota</taxon>
        <taxon>Metazoa</taxon>
        <taxon>Spiralia</taxon>
        <taxon>Lophotrochozoa</taxon>
        <taxon>Mollusca</taxon>
        <taxon>Bivalvia</taxon>
        <taxon>Autobranchia</taxon>
        <taxon>Pteriomorphia</taxon>
        <taxon>Mytilida</taxon>
        <taxon>Mytiloidea</taxon>
        <taxon>Mytilidae</taxon>
        <taxon>Mytilinae</taxon>
        <taxon>Mytilus</taxon>
    </lineage>
</organism>
<dbReference type="OrthoDB" id="6117573at2759"/>